<dbReference type="EMBL" id="JAPCWZ010000003">
    <property type="protein sequence ID" value="KAK8873456.1"/>
    <property type="molecule type" value="Genomic_DNA"/>
</dbReference>
<evidence type="ECO:0000256" key="1">
    <source>
        <dbReference type="SAM" id="MobiDB-lite"/>
    </source>
</evidence>
<proteinExistence type="predicted"/>
<evidence type="ECO:0000313" key="2">
    <source>
        <dbReference type="EMBL" id="KAK8873456.1"/>
    </source>
</evidence>
<feature type="compositionally biased region" description="Basic residues" evidence="1">
    <location>
        <begin position="195"/>
        <end position="210"/>
    </location>
</feature>
<protein>
    <submittedName>
        <fullName evidence="2">Uncharacterized protein</fullName>
    </submittedName>
</protein>
<evidence type="ECO:0000313" key="3">
    <source>
        <dbReference type="Proteomes" id="UP001390339"/>
    </source>
</evidence>
<keyword evidence="3" id="KW-1185">Reference proteome</keyword>
<accession>A0ABR2J713</accession>
<dbReference type="Proteomes" id="UP001390339">
    <property type="component" value="Unassembled WGS sequence"/>
</dbReference>
<sequence>MAHYTFSSPPTDIVARYVEVYCKQCGLYNRTSFACRGAEEPASEASLLLAAGLSMQPGHELLEHMSDTFQRLPEKLKPDREGVVAPAVPFGATYYVEEDPSIPCIGVIPSHCDNFAYDLSDTTYFPTYDDGEDEGESSKEQQQEADFLSRCKHRKKQSGKLGSKCTDDDKSGMEDTSLEQPISMYSERGPWPPGRPKHHHRWPHVRVKPN</sequence>
<comment type="caution">
    <text evidence="2">The sequence shown here is derived from an EMBL/GenBank/DDBJ whole genome shotgun (WGS) entry which is preliminary data.</text>
</comment>
<organism evidence="2 3">
    <name type="scientific">Apiospora arundinis</name>
    <dbReference type="NCBI Taxonomy" id="335852"/>
    <lineage>
        <taxon>Eukaryota</taxon>
        <taxon>Fungi</taxon>
        <taxon>Dikarya</taxon>
        <taxon>Ascomycota</taxon>
        <taxon>Pezizomycotina</taxon>
        <taxon>Sordariomycetes</taxon>
        <taxon>Xylariomycetidae</taxon>
        <taxon>Amphisphaeriales</taxon>
        <taxon>Apiosporaceae</taxon>
        <taxon>Apiospora</taxon>
    </lineage>
</organism>
<feature type="region of interest" description="Disordered" evidence="1">
    <location>
        <begin position="126"/>
        <end position="210"/>
    </location>
</feature>
<gene>
    <name evidence="2" type="ORF">PGQ11_003970</name>
</gene>
<reference evidence="2 3" key="1">
    <citation type="journal article" date="2024" name="IMA Fungus">
        <title>Apiospora arundinis, a panoply of carbohydrate-active enzymes and secondary metabolites.</title>
        <authorList>
            <person name="Sorensen T."/>
            <person name="Petersen C."/>
            <person name="Muurmann A.T."/>
            <person name="Christiansen J.V."/>
            <person name="Brundto M.L."/>
            <person name="Overgaard C.K."/>
            <person name="Boysen A.T."/>
            <person name="Wollenberg R.D."/>
            <person name="Larsen T.O."/>
            <person name="Sorensen J.L."/>
            <person name="Nielsen K.L."/>
            <person name="Sondergaard T.E."/>
        </authorList>
    </citation>
    <scope>NUCLEOTIDE SEQUENCE [LARGE SCALE GENOMIC DNA]</scope>
    <source>
        <strain evidence="2 3">AAU 773</strain>
    </source>
</reference>
<name>A0ABR2J713_9PEZI</name>